<comment type="caution">
    <text evidence="1">The sequence shown here is derived from an EMBL/GenBank/DDBJ whole genome shotgun (WGS) entry which is preliminary data.</text>
</comment>
<dbReference type="EMBL" id="CM039439">
    <property type="protein sequence ID" value="KAI4296269.1"/>
    <property type="molecule type" value="Genomic_DNA"/>
</dbReference>
<proteinExistence type="predicted"/>
<gene>
    <name evidence="1" type="ORF">L6164_036242</name>
</gene>
<evidence type="ECO:0000313" key="1">
    <source>
        <dbReference type="EMBL" id="KAI4296269.1"/>
    </source>
</evidence>
<dbReference type="Proteomes" id="UP000828941">
    <property type="component" value="Chromosome 14"/>
</dbReference>
<accession>A0ACB9KGJ2</accession>
<protein>
    <submittedName>
        <fullName evidence="1">Uncharacterized protein</fullName>
    </submittedName>
</protein>
<evidence type="ECO:0000313" key="2">
    <source>
        <dbReference type="Proteomes" id="UP000828941"/>
    </source>
</evidence>
<name>A0ACB9KGJ2_BAUVA</name>
<reference evidence="1 2" key="1">
    <citation type="journal article" date="2022" name="DNA Res.">
        <title>Chromosomal-level genome assembly of the orchid tree Bauhinia variegata (Leguminosae; Cercidoideae) supports the allotetraploid origin hypothesis of Bauhinia.</title>
        <authorList>
            <person name="Zhong Y."/>
            <person name="Chen Y."/>
            <person name="Zheng D."/>
            <person name="Pang J."/>
            <person name="Liu Y."/>
            <person name="Luo S."/>
            <person name="Meng S."/>
            <person name="Qian L."/>
            <person name="Wei D."/>
            <person name="Dai S."/>
            <person name="Zhou R."/>
        </authorList>
    </citation>
    <scope>NUCLEOTIDE SEQUENCE [LARGE SCALE GENOMIC DNA]</scope>
    <source>
        <strain evidence="1">BV-YZ2020</strain>
    </source>
</reference>
<organism evidence="1 2">
    <name type="scientific">Bauhinia variegata</name>
    <name type="common">Purple orchid tree</name>
    <name type="synonym">Phanera variegata</name>
    <dbReference type="NCBI Taxonomy" id="167791"/>
    <lineage>
        <taxon>Eukaryota</taxon>
        <taxon>Viridiplantae</taxon>
        <taxon>Streptophyta</taxon>
        <taxon>Embryophyta</taxon>
        <taxon>Tracheophyta</taxon>
        <taxon>Spermatophyta</taxon>
        <taxon>Magnoliopsida</taxon>
        <taxon>eudicotyledons</taxon>
        <taxon>Gunneridae</taxon>
        <taxon>Pentapetalae</taxon>
        <taxon>rosids</taxon>
        <taxon>fabids</taxon>
        <taxon>Fabales</taxon>
        <taxon>Fabaceae</taxon>
        <taxon>Cercidoideae</taxon>
        <taxon>Cercideae</taxon>
        <taxon>Bauhiniinae</taxon>
        <taxon>Bauhinia</taxon>
    </lineage>
</organism>
<keyword evidence="2" id="KW-1185">Reference proteome</keyword>
<sequence>MYMAETPLWRHGPPEKPVLCNACGSRYRVRGNLDDYVPNHSKFLMINAHEQTAPSYSYNTRKRSNLNGNGNDTSSNVATSSSSSKSTSESAYQGYTFSLYIFLHYICTDQWLLVKILGIDTSSWKNSIPSRKRSRLVKYRETELSMKKFHKQLLSLWEIQKAENAQSYDEEEVLVYKQSRIVPSNEIGLGCALLHPADQTNNNDSHDHHP</sequence>